<name>A0A197KD01_9FUNG</name>
<dbReference type="SUPFAM" id="SSF50978">
    <property type="entry name" value="WD40 repeat-like"/>
    <property type="match status" value="1"/>
</dbReference>
<dbReference type="CDD" id="cd00200">
    <property type="entry name" value="WD40"/>
    <property type="match status" value="1"/>
</dbReference>
<keyword evidence="5" id="KW-1185">Reference proteome</keyword>
<feature type="repeat" description="WD" evidence="3">
    <location>
        <begin position="245"/>
        <end position="278"/>
    </location>
</feature>
<proteinExistence type="predicted"/>
<dbReference type="Gene3D" id="2.130.10.10">
    <property type="entry name" value="YVTN repeat-like/Quinoprotein amine dehydrogenase"/>
    <property type="match status" value="3"/>
</dbReference>
<evidence type="ECO:0000256" key="3">
    <source>
        <dbReference type="PROSITE-ProRule" id="PRU00221"/>
    </source>
</evidence>
<dbReference type="EMBL" id="KV442015">
    <property type="protein sequence ID" value="OAQ35048.1"/>
    <property type="molecule type" value="Genomic_DNA"/>
</dbReference>
<dbReference type="SMART" id="SM00320">
    <property type="entry name" value="WD40"/>
    <property type="match status" value="6"/>
</dbReference>
<dbReference type="PANTHER" id="PTHR44129">
    <property type="entry name" value="WD REPEAT-CONTAINING PROTEIN POP1"/>
    <property type="match status" value="1"/>
</dbReference>
<protein>
    <submittedName>
        <fullName evidence="4">WD40 repeat-like protein</fullName>
    </submittedName>
</protein>
<feature type="repeat" description="WD" evidence="3">
    <location>
        <begin position="204"/>
        <end position="244"/>
    </location>
</feature>
<dbReference type="InterPro" id="IPR001680">
    <property type="entry name" value="WD40_rpt"/>
</dbReference>
<evidence type="ECO:0000313" key="4">
    <source>
        <dbReference type="EMBL" id="OAQ35048.1"/>
    </source>
</evidence>
<dbReference type="AlphaFoldDB" id="A0A197KD01"/>
<dbReference type="STRING" id="1314771.A0A197KD01"/>
<gene>
    <name evidence="4" type="ORF">K457DRAFT_1769201</name>
</gene>
<feature type="repeat" description="WD" evidence="3">
    <location>
        <begin position="35"/>
        <end position="76"/>
    </location>
</feature>
<dbReference type="PROSITE" id="PS50082">
    <property type="entry name" value="WD_REPEATS_2"/>
    <property type="match status" value="6"/>
</dbReference>
<dbReference type="InterPro" id="IPR036322">
    <property type="entry name" value="WD40_repeat_dom_sf"/>
</dbReference>
<evidence type="ECO:0000256" key="2">
    <source>
        <dbReference type="ARBA" id="ARBA00022737"/>
    </source>
</evidence>
<dbReference type="OrthoDB" id="2442914at2759"/>
<organism evidence="4 5">
    <name type="scientific">Linnemannia elongata AG-77</name>
    <dbReference type="NCBI Taxonomy" id="1314771"/>
    <lineage>
        <taxon>Eukaryota</taxon>
        <taxon>Fungi</taxon>
        <taxon>Fungi incertae sedis</taxon>
        <taxon>Mucoromycota</taxon>
        <taxon>Mortierellomycotina</taxon>
        <taxon>Mortierellomycetes</taxon>
        <taxon>Mortierellales</taxon>
        <taxon>Mortierellaceae</taxon>
        <taxon>Linnemannia</taxon>
    </lineage>
</organism>
<dbReference type="PROSITE" id="PS00678">
    <property type="entry name" value="WD_REPEATS_1"/>
    <property type="match status" value="1"/>
</dbReference>
<sequence>MSCDISPDGKFLAAGLYNGNISIYDTATWTRIQVFQGHQEAVESLAYSPNSQQLLSGSWDKTARLWDNETGSIDFVLEGHSDEVTAVAFSPTGQQVATASDDTSVRLWDPHTGASIFVLTDSTGKVNSIAYSPNGNTIASTGRDGTIRIFDTLTGLLVLESYNGDGIMCLTYSHDGRRISTGSLNGQLQLWEAAATTLEPGREWPAHPFTITSVAFSPDDRWIASSGAYTVKLWDSRSRLLVSSFINHVDAVKCVRFSPSGSYIASASYDNTLRLWEV</sequence>
<dbReference type="InterPro" id="IPR015943">
    <property type="entry name" value="WD40/YVTN_repeat-like_dom_sf"/>
</dbReference>
<evidence type="ECO:0000313" key="5">
    <source>
        <dbReference type="Proteomes" id="UP000078512"/>
    </source>
</evidence>
<evidence type="ECO:0000256" key="1">
    <source>
        <dbReference type="ARBA" id="ARBA00022574"/>
    </source>
</evidence>
<keyword evidence="2" id="KW-0677">Repeat</keyword>
<reference evidence="4 5" key="1">
    <citation type="submission" date="2016-05" db="EMBL/GenBank/DDBJ databases">
        <title>Genome sequencing reveals origins of a unique bacterial endosymbiosis in the earliest lineages of terrestrial Fungi.</title>
        <authorList>
            <consortium name="DOE Joint Genome Institute"/>
            <person name="Uehling J."/>
            <person name="Gryganskyi A."/>
            <person name="Hameed K."/>
            <person name="Tschaplinski T."/>
            <person name="Misztal P."/>
            <person name="Wu S."/>
            <person name="Desiro A."/>
            <person name="Vande Pol N."/>
            <person name="Du Z.-Y."/>
            <person name="Zienkiewicz A."/>
            <person name="Zienkiewicz K."/>
            <person name="Morin E."/>
            <person name="Tisserant E."/>
            <person name="Splivallo R."/>
            <person name="Hainaut M."/>
            <person name="Henrissat B."/>
            <person name="Ohm R."/>
            <person name="Kuo A."/>
            <person name="Yan J."/>
            <person name="Lipzen A."/>
            <person name="Nolan M."/>
            <person name="Labutti K."/>
            <person name="Barry K."/>
            <person name="Goldstein A."/>
            <person name="Labbe J."/>
            <person name="Schadt C."/>
            <person name="Tuskan G."/>
            <person name="Grigoriev I."/>
            <person name="Martin F."/>
            <person name="Vilgalys R."/>
            <person name="Bonito G."/>
        </authorList>
    </citation>
    <scope>NUCLEOTIDE SEQUENCE [LARGE SCALE GENOMIC DNA]</scope>
    <source>
        <strain evidence="4 5">AG-77</strain>
    </source>
</reference>
<feature type="repeat" description="WD" evidence="3">
    <location>
        <begin position="160"/>
        <end position="192"/>
    </location>
</feature>
<dbReference type="InterPro" id="IPR020472">
    <property type="entry name" value="WD40_PAC1"/>
</dbReference>
<feature type="repeat" description="WD" evidence="3">
    <location>
        <begin position="77"/>
        <end position="118"/>
    </location>
</feature>
<dbReference type="Pfam" id="PF00400">
    <property type="entry name" value="WD40"/>
    <property type="match status" value="7"/>
</dbReference>
<dbReference type="InterPro" id="IPR050349">
    <property type="entry name" value="WD_LIS1/nudF_dynein_reg"/>
</dbReference>
<accession>A0A197KD01</accession>
<dbReference type="PROSITE" id="PS50294">
    <property type="entry name" value="WD_REPEATS_REGION"/>
    <property type="match status" value="4"/>
</dbReference>
<dbReference type="InterPro" id="IPR019775">
    <property type="entry name" value="WD40_repeat_CS"/>
</dbReference>
<feature type="repeat" description="WD" evidence="3">
    <location>
        <begin position="119"/>
        <end position="160"/>
    </location>
</feature>
<feature type="non-terminal residue" evidence="4">
    <location>
        <position position="278"/>
    </location>
</feature>
<keyword evidence="1 3" id="KW-0853">WD repeat</keyword>
<dbReference type="PRINTS" id="PR00320">
    <property type="entry name" value="GPROTEINBRPT"/>
</dbReference>
<dbReference type="Proteomes" id="UP000078512">
    <property type="component" value="Unassembled WGS sequence"/>
</dbReference>